<evidence type="ECO:0008006" key="4">
    <source>
        <dbReference type="Google" id="ProtNLM"/>
    </source>
</evidence>
<dbReference type="RefSeq" id="WP_203914026.1">
    <property type="nucleotide sequence ID" value="NZ_BONY01000090.1"/>
</dbReference>
<organism evidence="2 3">
    <name type="scientific">Rhizocola hellebori</name>
    <dbReference type="NCBI Taxonomy" id="1392758"/>
    <lineage>
        <taxon>Bacteria</taxon>
        <taxon>Bacillati</taxon>
        <taxon>Actinomycetota</taxon>
        <taxon>Actinomycetes</taxon>
        <taxon>Micromonosporales</taxon>
        <taxon>Micromonosporaceae</taxon>
        <taxon>Rhizocola</taxon>
    </lineage>
</organism>
<comment type="caution">
    <text evidence="2">The sequence shown here is derived from an EMBL/GenBank/DDBJ whole genome shotgun (WGS) entry which is preliminary data.</text>
</comment>
<feature type="region of interest" description="Disordered" evidence="1">
    <location>
        <begin position="305"/>
        <end position="329"/>
    </location>
</feature>
<gene>
    <name evidence="2" type="ORF">Rhe02_83780</name>
</gene>
<dbReference type="AlphaFoldDB" id="A0A8J3QJJ7"/>
<feature type="compositionally biased region" description="Basic residues" evidence="1">
    <location>
        <begin position="305"/>
        <end position="316"/>
    </location>
</feature>
<dbReference type="Proteomes" id="UP000612899">
    <property type="component" value="Unassembled WGS sequence"/>
</dbReference>
<dbReference type="InterPro" id="IPR046828">
    <property type="entry name" value="RepSA"/>
</dbReference>
<accession>A0A8J3QJJ7</accession>
<protein>
    <recommendedName>
        <fullName evidence="4">Replication initiator protein</fullName>
    </recommendedName>
</protein>
<reference evidence="2" key="1">
    <citation type="submission" date="2021-01" db="EMBL/GenBank/DDBJ databases">
        <title>Whole genome shotgun sequence of Rhizocola hellebori NBRC 109834.</title>
        <authorList>
            <person name="Komaki H."/>
            <person name="Tamura T."/>
        </authorList>
    </citation>
    <scope>NUCLEOTIDE SEQUENCE</scope>
    <source>
        <strain evidence="2">NBRC 109834</strain>
    </source>
</reference>
<keyword evidence="3" id="KW-1185">Reference proteome</keyword>
<evidence type="ECO:0000313" key="3">
    <source>
        <dbReference type="Proteomes" id="UP000612899"/>
    </source>
</evidence>
<dbReference type="EMBL" id="BONY01000090">
    <property type="protein sequence ID" value="GIH10311.1"/>
    <property type="molecule type" value="Genomic_DNA"/>
</dbReference>
<evidence type="ECO:0000313" key="2">
    <source>
        <dbReference type="EMBL" id="GIH10311.1"/>
    </source>
</evidence>
<dbReference type="Pfam" id="PF20199">
    <property type="entry name" value="RepSA"/>
    <property type="match status" value="1"/>
</dbReference>
<sequence length="348" mass="38667">MTTAPKNQNPTIDNHDRDATTRLLLEQLSGLPLTQMQGDPDGLMERASKPGFGNWLHHAAKARGCTSPIRLRGEVLTVHASTGRVVERFNTDDLPDRVLYKPCGTRLASRCPSCAETYRWDTYQLIKAGLAGGKGVPETVATHPAVFVTLTAPSFGVVHTQPGKGASKPCRPRRERPTCGHGKPMWCNSIHADGDGRLGQPLCMDCYDYEHHAVWNHLVGKLWSRTMLRVRRTMGATSKGVLRIRYAKVAEYQRRGVVHLHALVRLDGFHPDNPDAIEPPRLLSPLVVRRCRSAPLLTLSRRWRMRRRQQRSRRTRTLTGQSAMGGPLPGGTRASRSMWCVPGCLAGS</sequence>
<evidence type="ECO:0000256" key="1">
    <source>
        <dbReference type="SAM" id="MobiDB-lite"/>
    </source>
</evidence>
<name>A0A8J3QJJ7_9ACTN</name>
<proteinExistence type="predicted"/>